<dbReference type="HOGENOM" id="CLU_2872615_0_0_1"/>
<dbReference type="GeneID" id="7839424"/>
<protein>
    <submittedName>
        <fullName evidence="1">Uncharacterized protein</fullName>
    </submittedName>
</protein>
<dbReference type="AlphaFoldDB" id="I7M7M5"/>
<accession>I7M7M5</accession>
<dbReference type="EMBL" id="GG662717">
    <property type="protein sequence ID" value="EAR94227.1"/>
    <property type="molecule type" value="Genomic_DNA"/>
</dbReference>
<dbReference type="RefSeq" id="XP_001014472.1">
    <property type="nucleotide sequence ID" value="XM_001014472.3"/>
</dbReference>
<evidence type="ECO:0000313" key="1">
    <source>
        <dbReference type="EMBL" id="EAR94227.1"/>
    </source>
</evidence>
<dbReference type="KEGG" id="tet:TTHERM_00522940"/>
<evidence type="ECO:0000313" key="2">
    <source>
        <dbReference type="Proteomes" id="UP000009168"/>
    </source>
</evidence>
<dbReference type="Proteomes" id="UP000009168">
    <property type="component" value="Unassembled WGS sequence"/>
</dbReference>
<organism evidence="1 2">
    <name type="scientific">Tetrahymena thermophila (strain SB210)</name>
    <dbReference type="NCBI Taxonomy" id="312017"/>
    <lineage>
        <taxon>Eukaryota</taxon>
        <taxon>Sar</taxon>
        <taxon>Alveolata</taxon>
        <taxon>Ciliophora</taxon>
        <taxon>Intramacronucleata</taxon>
        <taxon>Oligohymenophorea</taxon>
        <taxon>Hymenostomatida</taxon>
        <taxon>Tetrahymenina</taxon>
        <taxon>Tetrahymenidae</taxon>
        <taxon>Tetrahymena</taxon>
    </lineage>
</organism>
<dbReference type="InParanoid" id="I7M7M5"/>
<reference evidence="2" key="1">
    <citation type="journal article" date="2006" name="PLoS Biol.">
        <title>Macronuclear genome sequence of the ciliate Tetrahymena thermophila, a model eukaryote.</title>
        <authorList>
            <person name="Eisen J.A."/>
            <person name="Coyne R.S."/>
            <person name="Wu M."/>
            <person name="Wu D."/>
            <person name="Thiagarajan M."/>
            <person name="Wortman J.R."/>
            <person name="Badger J.H."/>
            <person name="Ren Q."/>
            <person name="Amedeo P."/>
            <person name="Jones K.M."/>
            <person name="Tallon L.J."/>
            <person name="Delcher A.L."/>
            <person name="Salzberg S.L."/>
            <person name="Silva J.C."/>
            <person name="Haas B.J."/>
            <person name="Majoros W.H."/>
            <person name="Farzad M."/>
            <person name="Carlton J.M."/>
            <person name="Smith R.K. Jr."/>
            <person name="Garg J."/>
            <person name="Pearlman R.E."/>
            <person name="Karrer K.M."/>
            <person name="Sun L."/>
            <person name="Manning G."/>
            <person name="Elde N.C."/>
            <person name="Turkewitz A.P."/>
            <person name="Asai D.J."/>
            <person name="Wilkes D.E."/>
            <person name="Wang Y."/>
            <person name="Cai H."/>
            <person name="Collins K."/>
            <person name="Stewart B.A."/>
            <person name="Lee S.R."/>
            <person name="Wilamowska K."/>
            <person name="Weinberg Z."/>
            <person name="Ruzzo W.L."/>
            <person name="Wloga D."/>
            <person name="Gaertig J."/>
            <person name="Frankel J."/>
            <person name="Tsao C.-C."/>
            <person name="Gorovsky M.A."/>
            <person name="Keeling P.J."/>
            <person name="Waller R.F."/>
            <person name="Patron N.J."/>
            <person name="Cherry J.M."/>
            <person name="Stover N.A."/>
            <person name="Krieger C.J."/>
            <person name="del Toro C."/>
            <person name="Ryder H.F."/>
            <person name="Williamson S.C."/>
            <person name="Barbeau R.A."/>
            <person name="Hamilton E.P."/>
            <person name="Orias E."/>
        </authorList>
    </citation>
    <scope>NUCLEOTIDE SEQUENCE [LARGE SCALE GENOMIC DNA]</scope>
    <source>
        <strain evidence="2">SB210</strain>
    </source>
</reference>
<keyword evidence="2" id="KW-1185">Reference proteome</keyword>
<name>I7M7M5_TETTS</name>
<sequence>MDLERLGVKEGVKLTEEQYNDVLEKLFLSKKISLLKAIVFKRDIAQHLISRPDQSLTDPYTATD</sequence>
<gene>
    <name evidence="1" type="ORF">TTHERM_00522940</name>
</gene>
<proteinExistence type="predicted"/>